<evidence type="ECO:0000256" key="2">
    <source>
        <dbReference type="SAM" id="Phobius"/>
    </source>
</evidence>
<keyword evidence="2" id="KW-1133">Transmembrane helix</keyword>
<evidence type="ECO:0000256" key="3">
    <source>
        <dbReference type="SAM" id="SignalP"/>
    </source>
</evidence>
<feature type="signal peptide" evidence="3">
    <location>
        <begin position="1"/>
        <end position="20"/>
    </location>
</feature>
<proteinExistence type="predicted"/>
<evidence type="ECO:0000256" key="1">
    <source>
        <dbReference type="SAM" id="MobiDB-lite"/>
    </source>
</evidence>
<dbReference type="EMBL" id="BLXT01006100">
    <property type="protein sequence ID" value="GFO29029.1"/>
    <property type="molecule type" value="Genomic_DNA"/>
</dbReference>
<keyword evidence="5" id="KW-1185">Reference proteome</keyword>
<name>A0AAV4C8Y5_9GAST</name>
<evidence type="ECO:0000313" key="4">
    <source>
        <dbReference type="EMBL" id="GFO29029.1"/>
    </source>
</evidence>
<keyword evidence="2" id="KW-0472">Membrane</keyword>
<feature type="transmembrane region" description="Helical" evidence="2">
    <location>
        <begin position="126"/>
        <end position="145"/>
    </location>
</feature>
<feature type="chain" id="PRO_5043674481" evidence="3">
    <location>
        <begin position="21"/>
        <end position="149"/>
    </location>
</feature>
<keyword evidence="3" id="KW-0732">Signal</keyword>
<feature type="compositionally biased region" description="Polar residues" evidence="1">
    <location>
        <begin position="19"/>
        <end position="41"/>
    </location>
</feature>
<dbReference type="AlphaFoldDB" id="A0AAV4C8Y5"/>
<keyword evidence="2" id="KW-0812">Transmembrane</keyword>
<evidence type="ECO:0000313" key="5">
    <source>
        <dbReference type="Proteomes" id="UP000735302"/>
    </source>
</evidence>
<sequence length="149" mass="16294">MKVLLLVCFAFLLHAGPSKCQSKQSPAAANTTNNTMLPTTREQPKEQSDETKSSLEEEWKKAKKGFQGKCEGNCKNKLTALIQLTSKDKICTEWVKTAPCIKNDCDKNKPTKSALSAMKKYCGGCASTQATVTVVGILLAIVTFLNKYL</sequence>
<feature type="region of interest" description="Disordered" evidence="1">
    <location>
        <begin position="18"/>
        <end position="60"/>
    </location>
</feature>
<gene>
    <name evidence="4" type="ORF">PoB_005553400</name>
</gene>
<dbReference type="Proteomes" id="UP000735302">
    <property type="component" value="Unassembled WGS sequence"/>
</dbReference>
<reference evidence="4 5" key="1">
    <citation type="journal article" date="2021" name="Elife">
        <title>Chloroplast acquisition without the gene transfer in kleptoplastic sea slugs, Plakobranchus ocellatus.</title>
        <authorList>
            <person name="Maeda T."/>
            <person name="Takahashi S."/>
            <person name="Yoshida T."/>
            <person name="Shimamura S."/>
            <person name="Takaki Y."/>
            <person name="Nagai Y."/>
            <person name="Toyoda A."/>
            <person name="Suzuki Y."/>
            <person name="Arimoto A."/>
            <person name="Ishii H."/>
            <person name="Satoh N."/>
            <person name="Nishiyama T."/>
            <person name="Hasebe M."/>
            <person name="Maruyama T."/>
            <person name="Minagawa J."/>
            <person name="Obokata J."/>
            <person name="Shigenobu S."/>
        </authorList>
    </citation>
    <scope>NUCLEOTIDE SEQUENCE [LARGE SCALE GENOMIC DNA]</scope>
</reference>
<accession>A0AAV4C8Y5</accession>
<organism evidence="4 5">
    <name type="scientific">Plakobranchus ocellatus</name>
    <dbReference type="NCBI Taxonomy" id="259542"/>
    <lineage>
        <taxon>Eukaryota</taxon>
        <taxon>Metazoa</taxon>
        <taxon>Spiralia</taxon>
        <taxon>Lophotrochozoa</taxon>
        <taxon>Mollusca</taxon>
        <taxon>Gastropoda</taxon>
        <taxon>Heterobranchia</taxon>
        <taxon>Euthyneura</taxon>
        <taxon>Panpulmonata</taxon>
        <taxon>Sacoglossa</taxon>
        <taxon>Placobranchoidea</taxon>
        <taxon>Plakobranchidae</taxon>
        <taxon>Plakobranchus</taxon>
    </lineage>
</organism>
<comment type="caution">
    <text evidence="4">The sequence shown here is derived from an EMBL/GenBank/DDBJ whole genome shotgun (WGS) entry which is preliminary data.</text>
</comment>
<protein>
    <submittedName>
        <fullName evidence="4">Uncharacterized protein</fullName>
    </submittedName>
</protein>
<feature type="compositionally biased region" description="Basic and acidic residues" evidence="1">
    <location>
        <begin position="42"/>
        <end position="60"/>
    </location>
</feature>